<gene>
    <name evidence="5" type="ORF">CYJ10_31435</name>
</gene>
<dbReference type="Pfam" id="PF00501">
    <property type="entry name" value="AMP-binding"/>
    <property type="match status" value="1"/>
</dbReference>
<reference evidence="5 6" key="1">
    <citation type="submission" date="2017-12" db="EMBL/GenBank/DDBJ databases">
        <title>Genome sequence of the active heterotrophic nitrifier-denitrifier, Cupriavidus pauculus UM1.</title>
        <authorList>
            <person name="Putonti C."/>
            <person name="Castignetti D."/>
        </authorList>
    </citation>
    <scope>NUCLEOTIDE SEQUENCE [LARGE SCALE GENOMIC DNA]</scope>
    <source>
        <strain evidence="5 6">UM1</strain>
    </source>
</reference>
<dbReference type="InterPro" id="IPR020845">
    <property type="entry name" value="AMP-binding_CS"/>
</dbReference>
<protein>
    <submittedName>
        <fullName evidence="5">Fatty-acid--CoA ligase</fullName>
    </submittedName>
</protein>
<dbReference type="InterPro" id="IPR042099">
    <property type="entry name" value="ANL_N_sf"/>
</dbReference>
<name>A0A2N5C2Y6_9BURK</name>
<evidence type="ECO:0000259" key="3">
    <source>
        <dbReference type="Pfam" id="PF00501"/>
    </source>
</evidence>
<dbReference type="OrthoDB" id="9766486at2"/>
<dbReference type="FunFam" id="3.30.300.30:FF:000008">
    <property type="entry name" value="2,3-dihydroxybenzoate-AMP ligase"/>
    <property type="match status" value="1"/>
</dbReference>
<dbReference type="PROSITE" id="PS00455">
    <property type="entry name" value="AMP_BINDING"/>
    <property type="match status" value="1"/>
</dbReference>
<evidence type="ECO:0000256" key="1">
    <source>
        <dbReference type="ARBA" id="ARBA00006432"/>
    </source>
</evidence>
<dbReference type="InterPro" id="IPR050237">
    <property type="entry name" value="ATP-dep_AMP-bd_enzyme"/>
</dbReference>
<sequence>MYLTQGLHRCMQQTPDSRATVFGGRTRTFRALHERVARLAGALRALGMAPGDRVGMLALNSDRYIEYMLAVWWGGGVLNPVNIRWSVPEIVYSLDDCDTGILIVDDQFVPMVAGIVATAKRPPRILYAGEQEAPDGMLDYEALIAGAAPVADVFRGGEDLATIMYTGGTTGKPKGVMQSHLNLWASAVSRMAEFRAGHGTFVSLHVAPLFHTAAMARAVGHIVAGDVQVIHPGFAPAAVLQAIERERIEELMMVPTMLQAVLDDPAFGDHDLSSLQRIYYGASPIAAGVLDRALATMPHVAFYHAYGMTEASPVISVNPPDNHGTAGRASGLYRSAGRAGFGVTMRIVDPLGNEVPRNTVGEITVRGANITRGYWNRPQETAQALRDGWLYTGDGGYMDDDGYLFIVDRLKDMIVTGGENVYSAEVESVLSLHPDVASCAVIGIPDERWGEAVHAVVVPRAGKSPSDVALREHCRAALASYKCPKSFEFRPTLPLSAAGKILKRDLREQYWRGQGRQVS</sequence>
<dbReference type="NCBIfam" id="NF004837">
    <property type="entry name" value="PRK06187.1"/>
    <property type="match status" value="1"/>
</dbReference>
<accession>A0A2N5C2Y6</accession>
<dbReference type="Gene3D" id="3.40.50.12780">
    <property type="entry name" value="N-terminal domain of ligase-like"/>
    <property type="match status" value="1"/>
</dbReference>
<evidence type="ECO:0000259" key="4">
    <source>
        <dbReference type="Pfam" id="PF13193"/>
    </source>
</evidence>
<dbReference type="InterPro" id="IPR045851">
    <property type="entry name" value="AMP-bd_C_sf"/>
</dbReference>
<feature type="domain" description="AMP-dependent synthetase/ligase" evidence="3">
    <location>
        <begin position="9"/>
        <end position="375"/>
    </location>
</feature>
<dbReference type="EMBL" id="PJRP01000025">
    <property type="protein sequence ID" value="PLP96586.1"/>
    <property type="molecule type" value="Genomic_DNA"/>
</dbReference>
<feature type="domain" description="AMP-binding enzyme C-terminal" evidence="4">
    <location>
        <begin position="425"/>
        <end position="500"/>
    </location>
</feature>
<dbReference type="Proteomes" id="UP000234341">
    <property type="component" value="Unassembled WGS sequence"/>
</dbReference>
<dbReference type="InterPro" id="IPR025110">
    <property type="entry name" value="AMP-bd_C"/>
</dbReference>
<dbReference type="PANTHER" id="PTHR43767:SF1">
    <property type="entry name" value="NONRIBOSOMAL PEPTIDE SYNTHASE PES1 (EUROFUNG)-RELATED"/>
    <property type="match status" value="1"/>
</dbReference>
<dbReference type="Gene3D" id="3.30.300.30">
    <property type="match status" value="1"/>
</dbReference>
<dbReference type="AlphaFoldDB" id="A0A2N5C2Y6"/>
<organism evidence="5 6">
    <name type="scientific">Cupriavidus pauculus</name>
    <dbReference type="NCBI Taxonomy" id="82633"/>
    <lineage>
        <taxon>Bacteria</taxon>
        <taxon>Pseudomonadati</taxon>
        <taxon>Pseudomonadota</taxon>
        <taxon>Betaproteobacteria</taxon>
        <taxon>Burkholderiales</taxon>
        <taxon>Burkholderiaceae</taxon>
        <taxon>Cupriavidus</taxon>
    </lineage>
</organism>
<keyword evidence="2 5" id="KW-0436">Ligase</keyword>
<dbReference type="PANTHER" id="PTHR43767">
    <property type="entry name" value="LONG-CHAIN-FATTY-ACID--COA LIGASE"/>
    <property type="match status" value="1"/>
</dbReference>
<dbReference type="GO" id="GO:0016878">
    <property type="term" value="F:acid-thiol ligase activity"/>
    <property type="evidence" value="ECO:0007669"/>
    <property type="project" value="UniProtKB-ARBA"/>
</dbReference>
<evidence type="ECO:0000313" key="6">
    <source>
        <dbReference type="Proteomes" id="UP000234341"/>
    </source>
</evidence>
<comment type="similarity">
    <text evidence="1">Belongs to the ATP-dependent AMP-binding enzyme family.</text>
</comment>
<evidence type="ECO:0000256" key="2">
    <source>
        <dbReference type="ARBA" id="ARBA00022598"/>
    </source>
</evidence>
<dbReference type="RefSeq" id="WP_101685355.1">
    <property type="nucleotide sequence ID" value="NZ_PJRP01000025.1"/>
</dbReference>
<dbReference type="SUPFAM" id="SSF56801">
    <property type="entry name" value="Acetyl-CoA synthetase-like"/>
    <property type="match status" value="1"/>
</dbReference>
<dbReference type="InterPro" id="IPR000873">
    <property type="entry name" value="AMP-dep_synth/lig_dom"/>
</dbReference>
<proteinExistence type="inferred from homology"/>
<evidence type="ECO:0000313" key="5">
    <source>
        <dbReference type="EMBL" id="PLP96586.1"/>
    </source>
</evidence>
<comment type="caution">
    <text evidence="5">The sequence shown here is derived from an EMBL/GenBank/DDBJ whole genome shotgun (WGS) entry which is preliminary data.</text>
</comment>
<dbReference type="Pfam" id="PF13193">
    <property type="entry name" value="AMP-binding_C"/>
    <property type="match status" value="1"/>
</dbReference>